<evidence type="ECO:0000313" key="2">
    <source>
        <dbReference type="Proteomes" id="UP000766904"/>
    </source>
</evidence>
<dbReference type="EMBL" id="PHNJ01000007">
    <property type="protein sequence ID" value="TYL37874.1"/>
    <property type="molecule type" value="Genomic_DNA"/>
</dbReference>
<dbReference type="AlphaFoldDB" id="A0A8J8Q5A9"/>
<comment type="caution">
    <text evidence="1">The sequence shown here is derived from an EMBL/GenBank/DDBJ whole genome shotgun (WGS) entry which is preliminary data.</text>
</comment>
<organism evidence="1 2">
    <name type="scientific">Natronococcus pandeyae</name>
    <dbReference type="NCBI Taxonomy" id="2055836"/>
    <lineage>
        <taxon>Archaea</taxon>
        <taxon>Methanobacteriati</taxon>
        <taxon>Methanobacteriota</taxon>
        <taxon>Stenosarchaea group</taxon>
        <taxon>Halobacteria</taxon>
        <taxon>Halobacteriales</taxon>
        <taxon>Natrialbaceae</taxon>
        <taxon>Natronococcus</taxon>
    </lineage>
</organism>
<dbReference type="RefSeq" id="WP_148858646.1">
    <property type="nucleotide sequence ID" value="NZ_PHNJ01000007.1"/>
</dbReference>
<evidence type="ECO:0000313" key="1">
    <source>
        <dbReference type="EMBL" id="TYL37874.1"/>
    </source>
</evidence>
<dbReference type="Proteomes" id="UP000766904">
    <property type="component" value="Unassembled WGS sequence"/>
</dbReference>
<gene>
    <name evidence="1" type="ORF">CV102_14175</name>
</gene>
<reference evidence="1" key="1">
    <citation type="submission" date="2017-11" db="EMBL/GenBank/DDBJ databases">
        <authorList>
            <person name="Kajale S.C."/>
            <person name="Sharma A."/>
        </authorList>
    </citation>
    <scope>NUCLEOTIDE SEQUENCE</scope>
    <source>
        <strain evidence="1">LS1_42</strain>
    </source>
</reference>
<protein>
    <submittedName>
        <fullName evidence="1">Uncharacterized protein</fullName>
    </submittedName>
</protein>
<name>A0A8J8Q5A9_9EURY</name>
<dbReference type="OrthoDB" id="381107at2157"/>
<sequence>MCEQYSSLETEPEFHTALQTVVTDAMKNSVSVTGSWDCRFPNGDLPDLEITIMEVEKPFPESVNGNE</sequence>
<proteinExistence type="predicted"/>
<keyword evidence="2" id="KW-1185">Reference proteome</keyword>
<accession>A0A8J8Q5A9</accession>